<sequence>MLRLMTTWKWDAVDINFDYLVNLANMFTNNDEQFELISTNFTPVLRYQLLSQDLSSSKVWSLYDALQGITIKDGQPITFNDIPLPDDADIIYTPFGINVYYNKQIYARIIPYNDNIICKVVYFVAGQQDVIDYYDDRGFLSRRDLLGTPHTNEQHFYFSQDGQLVLSEKQGGDTPHQVTIYPLFYQRFKHHEYQNLQAVLVEIFENYANKTAEPFVLTVDNLHPSEFTQRISLRYPVVAYLEQTLINKLSTELVDENMAGLLTAAKAIVIPENEGKQVLTDFIKEQRIPINLKKIKVIAPYSVNLDLGISNILVETNIVINAIQKSAADAIKIIKTVTELIVKDTDLNLIMVVENSVDTVLMMATVKEYLMQKLAIDDGNPDLELIEQYVLAKKANEPNPVLLKEIRLLEKKDPSRYNNMITLVQMLHNIKFEKQLNRAKWHQLILKARVYADLNDNPDLYPVIQTIETGIPLLVAKKIEFLHQQHNGEIIQTLKQLAHYLAIYIYQLNVWNDTLVYDVQLGNAYGDAELTAKWKEVGDGR</sequence>
<dbReference type="RefSeq" id="WP_230096354.1">
    <property type="nucleotide sequence ID" value="NZ_CAKKNS010000001.1"/>
</dbReference>
<dbReference type="EMBL" id="CAKKNS010000001">
    <property type="protein sequence ID" value="CAH0416297.1"/>
    <property type="molecule type" value="Genomic_DNA"/>
</dbReference>
<dbReference type="Pfam" id="PF16993">
    <property type="entry name" value="Asp1"/>
    <property type="match status" value="1"/>
</dbReference>
<reference evidence="1 2" key="1">
    <citation type="submission" date="2021-11" db="EMBL/GenBank/DDBJ databases">
        <authorList>
            <person name="Depoorter E."/>
        </authorList>
    </citation>
    <scope>NUCLEOTIDE SEQUENCE [LARGE SCALE GENOMIC DNA]</scope>
    <source>
        <strain evidence="1 2">LMG 24289</strain>
    </source>
</reference>
<proteinExistence type="predicted"/>
<dbReference type="Proteomes" id="UP000789707">
    <property type="component" value="Unassembled WGS sequence"/>
</dbReference>
<organism evidence="1 2">
    <name type="scientific">Periweissella fabaria</name>
    <dbReference type="NCBI Taxonomy" id="546157"/>
    <lineage>
        <taxon>Bacteria</taxon>
        <taxon>Bacillati</taxon>
        <taxon>Bacillota</taxon>
        <taxon>Bacilli</taxon>
        <taxon>Lactobacillales</taxon>
        <taxon>Lactobacillaceae</taxon>
        <taxon>Periweissella</taxon>
    </lineage>
</organism>
<gene>
    <name evidence="1" type="primary">asp1</name>
    <name evidence="1" type="ORF">WFA24289_00596</name>
</gene>
<comment type="caution">
    <text evidence="1">The sequence shown here is derived from an EMBL/GenBank/DDBJ whole genome shotgun (WGS) entry which is preliminary data.</text>
</comment>
<dbReference type="InterPro" id="IPR022372">
    <property type="entry name" value="Accessory_SS_Asp1"/>
</dbReference>
<evidence type="ECO:0000313" key="1">
    <source>
        <dbReference type="EMBL" id="CAH0416297.1"/>
    </source>
</evidence>
<dbReference type="NCBIfam" id="TIGR03713">
    <property type="entry name" value="acc_sec_asp1"/>
    <property type="match status" value="1"/>
</dbReference>
<keyword evidence="2" id="KW-1185">Reference proteome</keyword>
<accession>A0ABN8BEZ4</accession>
<evidence type="ECO:0000313" key="2">
    <source>
        <dbReference type="Proteomes" id="UP000789707"/>
    </source>
</evidence>
<protein>
    <submittedName>
        <fullName evidence="1">Accessory Sec system protein Asp1</fullName>
    </submittedName>
</protein>
<name>A0ABN8BEZ4_9LACO</name>